<evidence type="ECO:0000256" key="4">
    <source>
        <dbReference type="ARBA" id="ARBA00022692"/>
    </source>
</evidence>
<dbReference type="PANTHER" id="PTHR30161">
    <property type="entry name" value="FLAGELLAR EXPORT PROTEIN, MEMBRANE FLHA SUBUNIT-RELATED"/>
    <property type="match status" value="1"/>
</dbReference>
<dbReference type="InterPro" id="IPR042196">
    <property type="entry name" value="FHIPEP_4"/>
</dbReference>
<evidence type="ECO:0000256" key="3">
    <source>
        <dbReference type="ARBA" id="ARBA00022475"/>
    </source>
</evidence>
<evidence type="ECO:0000313" key="9">
    <source>
        <dbReference type="EMBL" id="PQO34596.1"/>
    </source>
</evidence>
<name>A0A2S8FQY9_9BACT</name>
<feature type="transmembrane region" description="Helical" evidence="7">
    <location>
        <begin position="12"/>
        <end position="30"/>
    </location>
</feature>
<dbReference type="InterPro" id="IPR042194">
    <property type="entry name" value="FHIPEP_1"/>
</dbReference>
<dbReference type="InterPro" id="IPR042193">
    <property type="entry name" value="FHIPEP_3"/>
</dbReference>
<dbReference type="Gene3D" id="1.10.8.540">
    <property type="entry name" value="FHIPEP family, domain 3"/>
    <property type="match status" value="1"/>
</dbReference>
<keyword evidence="9" id="KW-0969">Cilium</keyword>
<evidence type="ECO:0000256" key="8">
    <source>
        <dbReference type="SAM" id="MobiDB-lite"/>
    </source>
</evidence>
<accession>A0A2S8FQY9</accession>
<dbReference type="GO" id="GO:0005886">
    <property type="term" value="C:plasma membrane"/>
    <property type="evidence" value="ECO:0007669"/>
    <property type="project" value="UniProtKB-SubCell"/>
</dbReference>
<keyword evidence="9" id="KW-0966">Cell projection</keyword>
<dbReference type="NCBIfam" id="TIGR01398">
    <property type="entry name" value="FlhA"/>
    <property type="match status" value="1"/>
</dbReference>
<dbReference type="Proteomes" id="UP000238322">
    <property type="component" value="Unassembled WGS sequence"/>
</dbReference>
<dbReference type="Pfam" id="PF00771">
    <property type="entry name" value="FHIPEP"/>
    <property type="match status" value="1"/>
</dbReference>
<keyword evidence="5 7" id="KW-1133">Transmembrane helix</keyword>
<sequence>MVNFSVSRIKDLVLPIGIITSVLVILMPLPTPLMNLLLTANITAGVIILLTTIYVKTPLEFNIFPSLLLATTLARLVLNVATTRLILTGAAEDGMDAAGGVIQSFGEFVAGDRVEVGIIIFIIIVLIQFLVITKGATRISEVAARFALDGMPGRQMAIDADLNAGIIDEVEAQQRRAEITQQADFFGAMDGASKFVRGDAIAGIVITLINIVGGLIIGVTSGMDVLEAAQVYTKLTIGDGLVSQVPAFLISLAAGLLVTRSTEETNLPVEFIRQLFSRPEALGVAGCFLGLLVFSGLPTLPLVLIGAGCVSIAVMTKRGQKEKQDKSEAAETEKKAKEEQEAAKKDDRIEDYLTVDPMEMELGVGLVRLAAPARGGDLLPRITGVRQNVASEIGVILPKVRIRDNMRLNENQYRIKISNNVVAENVVYPDGLLAIAMAGAKGDLPGQKTRDPAFNQPAVWIEPGLRPQAEMMGYTIVEPTSVLATHLQRVAKKHADELLTRDATKHLLDELKETSPAVVDELVPGAMKVGDVQGVLQLLLREEVSIRQLARILETLGDNISRTKDPVWLTEFVRHKLARSICTKYRDGENRIHVVPMDPAMQDRIASGIDMERGAFARMSPQAIEMTCKSIATGVEKLREIGKPPIVLVNPQIRPAVKQLTGNFIPDLIVLSHNEITRDTMIESMGLISDAMPGNPPPGKGPQPQ</sequence>
<dbReference type="AlphaFoldDB" id="A0A2S8FQY9"/>
<feature type="transmembrane region" description="Helical" evidence="7">
    <location>
        <begin position="67"/>
        <end position="87"/>
    </location>
</feature>
<feature type="transmembrane region" description="Helical" evidence="7">
    <location>
        <begin position="36"/>
        <end position="55"/>
    </location>
</feature>
<comment type="subcellular location">
    <subcellularLocation>
        <location evidence="1 7">Cell membrane</location>
        <topology evidence="1 7">Multi-pass membrane protein</topology>
    </subcellularLocation>
</comment>
<proteinExistence type="inferred from homology"/>
<comment type="function">
    <text evidence="7">Required for formation of the rod structure of the flagellar apparatus. Together with FliI and FliH, may constitute the export apparatus of flagellin.</text>
</comment>
<keyword evidence="3 7" id="KW-1003">Cell membrane</keyword>
<feature type="transmembrane region" description="Helical" evidence="7">
    <location>
        <begin position="281"/>
        <end position="314"/>
    </location>
</feature>
<feature type="transmembrane region" description="Helical" evidence="7">
    <location>
        <begin position="241"/>
        <end position="260"/>
    </location>
</feature>
<dbReference type="Gene3D" id="3.40.30.60">
    <property type="entry name" value="FHIPEP family, domain 1"/>
    <property type="match status" value="1"/>
</dbReference>
<feature type="transmembrane region" description="Helical" evidence="7">
    <location>
        <begin position="114"/>
        <end position="132"/>
    </location>
</feature>
<reference evidence="9 10" key="1">
    <citation type="submission" date="2018-02" db="EMBL/GenBank/DDBJ databases">
        <title>Comparative genomes isolates from brazilian mangrove.</title>
        <authorList>
            <person name="Araujo J.E."/>
            <person name="Taketani R.G."/>
            <person name="Silva M.C.P."/>
            <person name="Loureco M.V."/>
            <person name="Andreote F.D."/>
        </authorList>
    </citation>
    <scope>NUCLEOTIDE SEQUENCE [LARGE SCALE GENOMIC DNA]</scope>
    <source>
        <strain evidence="9 10">Hex-1 MGV</strain>
    </source>
</reference>
<evidence type="ECO:0000256" key="1">
    <source>
        <dbReference type="ARBA" id="ARBA00004651"/>
    </source>
</evidence>
<evidence type="ECO:0000256" key="7">
    <source>
        <dbReference type="RuleBase" id="RU364093"/>
    </source>
</evidence>
<dbReference type="OrthoDB" id="9759185at2"/>
<dbReference type="PIRSF" id="PIRSF005419">
    <property type="entry name" value="FlhA"/>
    <property type="match status" value="1"/>
</dbReference>
<organism evidence="9 10">
    <name type="scientific">Blastopirellula marina</name>
    <dbReference type="NCBI Taxonomy" id="124"/>
    <lineage>
        <taxon>Bacteria</taxon>
        <taxon>Pseudomonadati</taxon>
        <taxon>Planctomycetota</taxon>
        <taxon>Planctomycetia</taxon>
        <taxon>Pirellulales</taxon>
        <taxon>Pirellulaceae</taxon>
        <taxon>Blastopirellula</taxon>
    </lineage>
</organism>
<keyword evidence="9" id="KW-0282">Flagellum</keyword>
<comment type="caution">
    <text evidence="9">The sequence shown here is derived from an EMBL/GenBank/DDBJ whole genome shotgun (WGS) entry which is preliminary data.</text>
</comment>
<dbReference type="InterPro" id="IPR006301">
    <property type="entry name" value="FlhA"/>
</dbReference>
<keyword evidence="6 7" id="KW-0472">Membrane</keyword>
<gene>
    <name evidence="7 9" type="primary">flhA</name>
    <name evidence="9" type="ORF">C5Y83_13875</name>
</gene>
<evidence type="ECO:0000256" key="6">
    <source>
        <dbReference type="ARBA" id="ARBA00023136"/>
    </source>
</evidence>
<protein>
    <recommendedName>
        <fullName evidence="7">Flagellar biosynthesis protein FlhA</fullName>
    </recommendedName>
</protein>
<dbReference type="EMBL" id="PUHY01000010">
    <property type="protein sequence ID" value="PQO34596.1"/>
    <property type="molecule type" value="Genomic_DNA"/>
</dbReference>
<dbReference type="Gene3D" id="3.40.50.12790">
    <property type="entry name" value="FHIPEP family, domain 4"/>
    <property type="match status" value="1"/>
</dbReference>
<evidence type="ECO:0000256" key="2">
    <source>
        <dbReference type="ARBA" id="ARBA00008835"/>
    </source>
</evidence>
<dbReference type="GO" id="GO:0009306">
    <property type="term" value="P:protein secretion"/>
    <property type="evidence" value="ECO:0007669"/>
    <property type="project" value="InterPro"/>
</dbReference>
<feature type="region of interest" description="Disordered" evidence="8">
    <location>
        <begin position="321"/>
        <end position="343"/>
    </location>
</feature>
<dbReference type="PRINTS" id="PR00949">
    <property type="entry name" value="TYPE3IMAPROT"/>
</dbReference>
<feature type="transmembrane region" description="Helical" evidence="7">
    <location>
        <begin position="200"/>
        <end position="221"/>
    </location>
</feature>
<evidence type="ECO:0000313" key="10">
    <source>
        <dbReference type="Proteomes" id="UP000238322"/>
    </source>
</evidence>
<dbReference type="InterPro" id="IPR001712">
    <property type="entry name" value="T3SS_FHIPEP"/>
</dbReference>
<keyword evidence="7" id="KW-0813">Transport</keyword>
<keyword evidence="7" id="KW-1006">Bacterial flagellum protein export</keyword>
<keyword evidence="7" id="KW-1005">Bacterial flagellum biogenesis</keyword>
<dbReference type="PANTHER" id="PTHR30161:SF1">
    <property type="entry name" value="FLAGELLAR BIOSYNTHESIS PROTEIN FLHA-RELATED"/>
    <property type="match status" value="1"/>
</dbReference>
<dbReference type="GO" id="GO:0044780">
    <property type="term" value="P:bacterial-type flagellum assembly"/>
    <property type="evidence" value="ECO:0007669"/>
    <property type="project" value="InterPro"/>
</dbReference>
<keyword evidence="4 7" id="KW-0812">Transmembrane</keyword>
<comment type="similarity">
    <text evidence="2 7">Belongs to the FHIPEP (flagella/HR/invasion proteins export pore) family.</text>
</comment>
<evidence type="ECO:0000256" key="5">
    <source>
        <dbReference type="ARBA" id="ARBA00022989"/>
    </source>
</evidence>
<keyword evidence="7" id="KW-0653">Protein transport</keyword>